<evidence type="ECO:0000259" key="5">
    <source>
        <dbReference type="Pfam" id="PF12802"/>
    </source>
</evidence>
<keyword evidence="7" id="KW-1185">Reference proteome</keyword>
<evidence type="ECO:0000256" key="1">
    <source>
        <dbReference type="ARBA" id="ARBA00023015"/>
    </source>
</evidence>
<dbReference type="InterPro" id="IPR026282">
    <property type="entry name" value="MJ1563"/>
</dbReference>
<dbReference type="Pfam" id="PF12802">
    <property type="entry name" value="MarR_2"/>
    <property type="match status" value="1"/>
</dbReference>
<dbReference type="CDD" id="cd00090">
    <property type="entry name" value="HTH_ARSR"/>
    <property type="match status" value="1"/>
</dbReference>
<sequence>MQLTPTMHRCVLHWGEMASRWGVSRSVAQIHALLFLAPAPLTADEIAETLNVARSNVSVSIKELQAWDLVSVTHQLGDRRDYFQARKDIWEVLTMIMDGRKKREVDPTLQMLREATADAGKDHETPEQVKQRIADMLEFVEELSGWYDQIRTMPRPTLLKLMRMGTKVAKIVT</sequence>
<gene>
    <name evidence="6" type="ORF">GCM10011487_05680</name>
</gene>
<dbReference type="GO" id="GO:0003677">
    <property type="term" value="F:DNA binding"/>
    <property type="evidence" value="ECO:0007669"/>
    <property type="project" value="UniProtKB-UniRule"/>
</dbReference>
<feature type="domain" description="HTH marR-type" evidence="5">
    <location>
        <begin position="22"/>
        <end position="80"/>
    </location>
</feature>
<evidence type="ECO:0000313" key="7">
    <source>
        <dbReference type="Proteomes" id="UP000445000"/>
    </source>
</evidence>
<dbReference type="InterPro" id="IPR052362">
    <property type="entry name" value="HTH-GbsR_regulator"/>
</dbReference>
<dbReference type="InterPro" id="IPR036390">
    <property type="entry name" value="WH_DNA-bd_sf"/>
</dbReference>
<comment type="similarity">
    <text evidence="4">Belongs to the GbsR family.</text>
</comment>
<dbReference type="EMBL" id="BLJN01000001">
    <property type="protein sequence ID" value="GFE78568.1"/>
    <property type="molecule type" value="Genomic_DNA"/>
</dbReference>
<reference evidence="7" key="1">
    <citation type="submission" date="2020-01" db="EMBL/GenBank/DDBJ databases">
        <title>'Steroidobacter agaridevorans' sp. nov., agar-degrading bacteria isolated from rhizosphere soils.</title>
        <authorList>
            <person name="Ikenaga M."/>
            <person name="Kataoka M."/>
            <person name="Murouchi A."/>
            <person name="Katsuragi S."/>
            <person name="Sakai M."/>
        </authorList>
    </citation>
    <scope>NUCLEOTIDE SEQUENCE [LARGE SCALE GENOMIC DNA]</scope>
    <source>
        <strain evidence="7">YU21-B</strain>
    </source>
</reference>
<evidence type="ECO:0000313" key="6">
    <source>
        <dbReference type="EMBL" id="GFE78568.1"/>
    </source>
</evidence>
<organism evidence="6 7">
    <name type="scientific">Steroidobacter agaridevorans</name>
    <dbReference type="NCBI Taxonomy" id="2695856"/>
    <lineage>
        <taxon>Bacteria</taxon>
        <taxon>Pseudomonadati</taxon>
        <taxon>Pseudomonadota</taxon>
        <taxon>Gammaproteobacteria</taxon>
        <taxon>Steroidobacterales</taxon>
        <taxon>Steroidobacteraceae</taxon>
        <taxon>Steroidobacter</taxon>
    </lineage>
</organism>
<evidence type="ECO:0000256" key="2">
    <source>
        <dbReference type="ARBA" id="ARBA00023125"/>
    </source>
</evidence>
<proteinExistence type="inferred from homology"/>
<dbReference type="Proteomes" id="UP000445000">
    <property type="component" value="Unassembled WGS sequence"/>
</dbReference>
<dbReference type="InterPro" id="IPR036388">
    <property type="entry name" value="WH-like_DNA-bd_sf"/>
</dbReference>
<evidence type="ECO:0000256" key="3">
    <source>
        <dbReference type="ARBA" id="ARBA00023163"/>
    </source>
</evidence>
<keyword evidence="1 4" id="KW-0805">Transcription regulation</keyword>
<dbReference type="PIRSF" id="PIRSF006707">
    <property type="entry name" value="MJ1563"/>
    <property type="match status" value="1"/>
</dbReference>
<dbReference type="InterPro" id="IPR011991">
    <property type="entry name" value="ArsR-like_HTH"/>
</dbReference>
<protein>
    <recommendedName>
        <fullName evidence="4">HTH-type transcriptional regulator</fullName>
    </recommendedName>
</protein>
<keyword evidence="3 4" id="KW-0804">Transcription</keyword>
<comment type="caution">
    <text evidence="6">The sequence shown here is derived from an EMBL/GenBank/DDBJ whole genome shotgun (WGS) entry which is preliminary data.</text>
</comment>
<dbReference type="SUPFAM" id="SSF46785">
    <property type="entry name" value="Winged helix' DNA-binding domain"/>
    <property type="match status" value="1"/>
</dbReference>
<name>A0A829Y6M5_9GAMM</name>
<dbReference type="Gene3D" id="1.10.10.10">
    <property type="entry name" value="Winged helix-like DNA-binding domain superfamily/Winged helix DNA-binding domain"/>
    <property type="match status" value="1"/>
</dbReference>
<dbReference type="GO" id="GO:0003700">
    <property type="term" value="F:DNA-binding transcription factor activity"/>
    <property type="evidence" value="ECO:0007669"/>
    <property type="project" value="InterPro"/>
</dbReference>
<evidence type="ECO:0000256" key="4">
    <source>
        <dbReference type="PIRNR" id="PIRNR006707"/>
    </source>
</evidence>
<accession>A0A829Y6M5</accession>
<dbReference type="InterPro" id="IPR000835">
    <property type="entry name" value="HTH_MarR-typ"/>
</dbReference>
<dbReference type="PANTHER" id="PTHR38465:SF1">
    <property type="entry name" value="HTH-TYPE TRANSCRIPTIONAL REGULATOR MJ1563-RELATED"/>
    <property type="match status" value="1"/>
</dbReference>
<dbReference type="PANTHER" id="PTHR38465">
    <property type="entry name" value="HTH-TYPE TRANSCRIPTIONAL REGULATOR MJ1563-RELATED"/>
    <property type="match status" value="1"/>
</dbReference>
<keyword evidence="2 4" id="KW-0238">DNA-binding</keyword>
<dbReference type="RefSeq" id="WP_161810451.1">
    <property type="nucleotide sequence ID" value="NZ_BLJN01000001.1"/>
</dbReference>
<dbReference type="AlphaFoldDB" id="A0A829Y6M5"/>